<dbReference type="AlphaFoldDB" id="A0A0J6XC30"/>
<dbReference type="InterPro" id="IPR036513">
    <property type="entry name" value="STAS_dom_sf"/>
</dbReference>
<evidence type="ECO:0000313" key="2">
    <source>
        <dbReference type="EMBL" id="KMO93470.1"/>
    </source>
</evidence>
<protein>
    <recommendedName>
        <fullName evidence="1">STAS domain-containing protein</fullName>
    </recommendedName>
</protein>
<dbReference type="Pfam" id="PF13466">
    <property type="entry name" value="STAS_2"/>
    <property type="match status" value="1"/>
</dbReference>
<evidence type="ECO:0000313" key="3">
    <source>
        <dbReference type="Proteomes" id="UP000035932"/>
    </source>
</evidence>
<dbReference type="InterPro" id="IPR058548">
    <property type="entry name" value="MlaB-like_STAS"/>
</dbReference>
<sequence length="104" mass="11059">MEAPRVTVDAETDGVCVVACSGEFDQDTVGLLRDACERETTGAQLLVLDVRGVTFADSSFLNALIRLRHTRPLALAGPLPAQLHRLLNLTGAIALFEVREAGAA</sequence>
<dbReference type="SUPFAM" id="SSF52091">
    <property type="entry name" value="SpoIIaa-like"/>
    <property type="match status" value="1"/>
</dbReference>
<dbReference type="Proteomes" id="UP000035932">
    <property type="component" value="Unassembled WGS sequence"/>
</dbReference>
<organism evidence="2 3">
    <name type="scientific">Streptomyces roseus</name>
    <dbReference type="NCBI Taxonomy" id="66430"/>
    <lineage>
        <taxon>Bacteria</taxon>
        <taxon>Bacillati</taxon>
        <taxon>Actinomycetota</taxon>
        <taxon>Actinomycetes</taxon>
        <taxon>Kitasatosporales</taxon>
        <taxon>Streptomycetaceae</taxon>
        <taxon>Streptomyces</taxon>
    </lineage>
</organism>
<evidence type="ECO:0000259" key="1">
    <source>
        <dbReference type="PROSITE" id="PS50801"/>
    </source>
</evidence>
<dbReference type="PROSITE" id="PS50801">
    <property type="entry name" value="STAS"/>
    <property type="match status" value="1"/>
</dbReference>
<keyword evidence="3" id="KW-1185">Reference proteome</keyword>
<comment type="caution">
    <text evidence="2">The sequence shown here is derived from an EMBL/GenBank/DDBJ whole genome shotgun (WGS) entry which is preliminary data.</text>
</comment>
<proteinExistence type="predicted"/>
<dbReference type="Gene3D" id="3.30.750.24">
    <property type="entry name" value="STAS domain"/>
    <property type="match status" value="1"/>
</dbReference>
<feature type="domain" description="STAS" evidence="1">
    <location>
        <begin position="13"/>
        <end position="104"/>
    </location>
</feature>
<name>A0A0J6XC30_9ACTN</name>
<dbReference type="InterPro" id="IPR002645">
    <property type="entry name" value="STAS_dom"/>
</dbReference>
<gene>
    <name evidence="2" type="ORF">ACS04_34885</name>
</gene>
<reference evidence="2 3" key="1">
    <citation type="submission" date="2015-06" db="EMBL/GenBank/DDBJ databases">
        <title>Recapitulation of the evolution of biosynthetic gene clusters reveals hidden chemical diversity on bacterial genomes.</title>
        <authorList>
            <person name="Cruz-Morales P."/>
            <person name="Martinez-Guerrero C."/>
            <person name="Morales-Escalante M.A."/>
            <person name="Yanez-Guerra L.A."/>
            <person name="Kopp J.F."/>
            <person name="Feldmann J."/>
            <person name="Ramos-Aboites H.E."/>
            <person name="Barona-Gomez F."/>
        </authorList>
    </citation>
    <scope>NUCLEOTIDE SEQUENCE [LARGE SCALE GENOMIC DNA]</scope>
    <source>
        <strain evidence="2 3">ATCC 31245</strain>
    </source>
</reference>
<dbReference type="CDD" id="cd07043">
    <property type="entry name" value="STAS_anti-anti-sigma_factors"/>
    <property type="match status" value="1"/>
</dbReference>
<dbReference type="EMBL" id="LFML01000163">
    <property type="protein sequence ID" value="KMO93470.1"/>
    <property type="molecule type" value="Genomic_DNA"/>
</dbReference>
<accession>A0A0J6XC30</accession>
<dbReference type="PATRIC" id="fig|66430.4.peg.1739"/>